<organism evidence="1 2">
    <name type="scientific">Kitasatospora cineracea</name>
    <dbReference type="NCBI Taxonomy" id="88074"/>
    <lineage>
        <taxon>Bacteria</taxon>
        <taxon>Bacillati</taxon>
        <taxon>Actinomycetota</taxon>
        <taxon>Actinomycetes</taxon>
        <taxon>Kitasatosporales</taxon>
        <taxon>Streptomycetaceae</taxon>
        <taxon>Kitasatospora</taxon>
    </lineage>
</organism>
<evidence type="ECO:0000313" key="1">
    <source>
        <dbReference type="EMBL" id="ROR42530.1"/>
    </source>
</evidence>
<dbReference type="Proteomes" id="UP000267408">
    <property type="component" value="Unassembled WGS sequence"/>
</dbReference>
<dbReference type="EMBL" id="RJVJ01000001">
    <property type="protein sequence ID" value="ROR42530.1"/>
    <property type="molecule type" value="Genomic_DNA"/>
</dbReference>
<dbReference type="AlphaFoldDB" id="A0A8G1X9V8"/>
<proteinExistence type="predicted"/>
<sequence>MFGKDAAAAALDLLVLVEYAWHDAYQEVTPSEELIDDVLTCSQGDLGRLVRFGLLAVVDARDLWMAAERIRTAGNGPGAGGPVG</sequence>
<name>A0A8G1X9V8_9ACTN</name>
<reference evidence="1 2" key="1">
    <citation type="submission" date="2018-11" db="EMBL/GenBank/DDBJ databases">
        <title>Sequencing the genomes of 1000 actinobacteria strains.</title>
        <authorList>
            <person name="Klenk H.-P."/>
        </authorList>
    </citation>
    <scope>NUCLEOTIDE SEQUENCE [LARGE SCALE GENOMIC DNA]</scope>
    <source>
        <strain evidence="1 2">DSM 44780</strain>
    </source>
</reference>
<protein>
    <submittedName>
        <fullName evidence="1">Uncharacterized protein</fullName>
    </submittedName>
</protein>
<comment type="caution">
    <text evidence="1">The sequence shown here is derived from an EMBL/GenBank/DDBJ whole genome shotgun (WGS) entry which is preliminary data.</text>
</comment>
<gene>
    <name evidence="1" type="ORF">EDD39_0652</name>
</gene>
<evidence type="ECO:0000313" key="2">
    <source>
        <dbReference type="Proteomes" id="UP000267408"/>
    </source>
</evidence>
<accession>A0A8G1X9V8</accession>